<evidence type="ECO:0000313" key="2">
    <source>
        <dbReference type="Proteomes" id="UP000192247"/>
    </source>
</evidence>
<accession>A0A1V9XDE6</accession>
<gene>
    <name evidence="1" type="ORF">BIW11_03979</name>
</gene>
<sequence length="11" mass="1351">MRPLHFLVLKP</sequence>
<organism evidence="1 2">
    <name type="scientific">Tropilaelaps mercedesae</name>
    <dbReference type="NCBI Taxonomy" id="418985"/>
    <lineage>
        <taxon>Eukaryota</taxon>
        <taxon>Metazoa</taxon>
        <taxon>Ecdysozoa</taxon>
        <taxon>Arthropoda</taxon>
        <taxon>Chelicerata</taxon>
        <taxon>Arachnida</taxon>
        <taxon>Acari</taxon>
        <taxon>Parasitiformes</taxon>
        <taxon>Mesostigmata</taxon>
        <taxon>Gamasina</taxon>
        <taxon>Dermanyssoidea</taxon>
        <taxon>Laelapidae</taxon>
        <taxon>Tropilaelaps</taxon>
    </lineage>
</organism>
<evidence type="ECO:0000313" key="1">
    <source>
        <dbReference type="EMBL" id="OQR71378.1"/>
    </source>
</evidence>
<dbReference type="Proteomes" id="UP000192247">
    <property type="component" value="Unassembled WGS sequence"/>
</dbReference>
<keyword evidence="2" id="KW-1185">Reference proteome</keyword>
<proteinExistence type="predicted"/>
<dbReference type="EMBL" id="MNPL01014723">
    <property type="protein sequence ID" value="OQR71378.1"/>
    <property type="molecule type" value="Genomic_DNA"/>
</dbReference>
<dbReference type="InParanoid" id="A0A1V9XDE6"/>
<protein>
    <submittedName>
        <fullName evidence="1">Uncharacterized protein</fullName>
    </submittedName>
</protein>
<reference evidence="1 2" key="1">
    <citation type="journal article" date="2017" name="Gigascience">
        <title>Draft genome of the honey bee ectoparasitic mite, Tropilaelaps mercedesae, is shaped by the parasitic life history.</title>
        <authorList>
            <person name="Dong X."/>
            <person name="Armstrong S.D."/>
            <person name="Xia D."/>
            <person name="Makepeace B.L."/>
            <person name="Darby A.C."/>
            <person name="Kadowaki T."/>
        </authorList>
    </citation>
    <scope>NUCLEOTIDE SEQUENCE [LARGE SCALE GENOMIC DNA]</scope>
    <source>
        <strain evidence="1">Wuxi-XJTLU</strain>
    </source>
</reference>
<comment type="caution">
    <text evidence="1">The sequence shown here is derived from an EMBL/GenBank/DDBJ whole genome shotgun (WGS) entry which is preliminary data.</text>
</comment>
<name>A0A1V9XDE6_9ACAR</name>